<sequence length="109" mass="12594">MKGLYNMNSFSEKSNSTKGIRICSKRTICEVHRQIYDELVLGLSANDELLNKIVPLLEEAFGLGIKIVKKLLDTKCSLPNWEKNLSKEEVSRIRKLRRELEGEKCLREI</sequence>
<comment type="caution">
    <text evidence="1">The sequence shown here is derived from an EMBL/GenBank/DDBJ whole genome shotgun (WGS) entry which is preliminary data.</text>
</comment>
<reference evidence="1" key="1">
    <citation type="journal article" date="2015" name="Nature">
        <title>Complex archaea that bridge the gap between prokaryotes and eukaryotes.</title>
        <authorList>
            <person name="Spang A."/>
            <person name="Saw J.H."/>
            <person name="Jorgensen S.L."/>
            <person name="Zaremba-Niedzwiedzka K."/>
            <person name="Martijn J."/>
            <person name="Lind A.E."/>
            <person name="van Eijk R."/>
            <person name="Schleper C."/>
            <person name="Guy L."/>
            <person name="Ettema T.J."/>
        </authorList>
    </citation>
    <scope>NUCLEOTIDE SEQUENCE</scope>
</reference>
<name>A0A0F9SBE3_9ZZZZ</name>
<gene>
    <name evidence="1" type="ORF">LCGC14_0473560</name>
</gene>
<dbReference type="EMBL" id="LAZR01000507">
    <property type="protein sequence ID" value="KKN66215.1"/>
    <property type="molecule type" value="Genomic_DNA"/>
</dbReference>
<dbReference type="AlphaFoldDB" id="A0A0F9SBE3"/>
<organism evidence="1">
    <name type="scientific">marine sediment metagenome</name>
    <dbReference type="NCBI Taxonomy" id="412755"/>
    <lineage>
        <taxon>unclassified sequences</taxon>
        <taxon>metagenomes</taxon>
        <taxon>ecological metagenomes</taxon>
    </lineage>
</organism>
<evidence type="ECO:0000313" key="1">
    <source>
        <dbReference type="EMBL" id="KKN66215.1"/>
    </source>
</evidence>
<proteinExistence type="predicted"/>
<protein>
    <submittedName>
        <fullName evidence="1">Uncharacterized protein</fullName>
    </submittedName>
</protein>
<accession>A0A0F9SBE3</accession>